<dbReference type="GO" id="GO:0019171">
    <property type="term" value="F:(3R)-hydroxyacyl-[acyl-carrier-protein] dehydratase activity"/>
    <property type="evidence" value="ECO:0007669"/>
    <property type="project" value="InterPro"/>
</dbReference>
<dbReference type="GO" id="GO:0006633">
    <property type="term" value="P:fatty acid biosynthetic process"/>
    <property type="evidence" value="ECO:0007669"/>
    <property type="project" value="InterPro"/>
</dbReference>
<dbReference type="SUPFAM" id="SSF54637">
    <property type="entry name" value="Thioesterase/thiol ester dehydrase-isomerase"/>
    <property type="match status" value="1"/>
</dbReference>
<dbReference type="InterPro" id="IPR029069">
    <property type="entry name" value="HotDog_dom_sf"/>
</dbReference>
<reference evidence="2" key="1">
    <citation type="submission" date="2016-03" db="EMBL/GenBank/DDBJ databases">
        <authorList>
            <person name="Devillers H."/>
        </authorList>
    </citation>
    <scope>NUCLEOTIDE SEQUENCE [LARGE SCALE GENOMIC DNA]</scope>
</reference>
<name>A0A1G4J4W7_9SACH</name>
<proteinExistence type="predicted"/>
<dbReference type="STRING" id="1230905.A0A1G4J4W7"/>
<dbReference type="Gene3D" id="3.10.129.10">
    <property type="entry name" value="Hotdog Thioesterase"/>
    <property type="match status" value="1"/>
</dbReference>
<dbReference type="GO" id="GO:0005739">
    <property type="term" value="C:mitochondrion"/>
    <property type="evidence" value="ECO:0007669"/>
    <property type="project" value="InterPro"/>
</dbReference>
<dbReference type="InterPro" id="IPR026223">
    <property type="entry name" value="Htd2"/>
</dbReference>
<dbReference type="InterPro" id="IPR052741">
    <property type="entry name" value="Mitochondrial_HTD2"/>
</dbReference>
<dbReference type="AlphaFoldDB" id="A0A1G4J4W7"/>
<dbReference type="EMBL" id="LT598466">
    <property type="protein sequence ID" value="SCU84792.1"/>
    <property type="molecule type" value="Genomic_DNA"/>
</dbReference>
<dbReference type="PRINTS" id="PR02096">
    <property type="entry name" value="HTDHYDRTASE2"/>
</dbReference>
<dbReference type="OrthoDB" id="3257538at2759"/>
<protein>
    <submittedName>
        <fullName evidence="1">LAMI_0C08900g1_1</fullName>
    </submittedName>
</protein>
<evidence type="ECO:0000313" key="1">
    <source>
        <dbReference type="EMBL" id="SCU84792.1"/>
    </source>
</evidence>
<gene>
    <name evidence="1" type="ORF">LAMI_0C08900G</name>
</gene>
<sequence length="280" mass="32355">MTHNLSSKCWSFRDVVTAAPLLKLDKLLQSKIPQINNRAAGKILLGDHFLYFNPASVSLSPDGYFSQITPQNLLNDDISFRRRLWAFGSLKSYEPLAWNRQYECFETIQYVKKIRGDYFVKMLRTISNVDTQNLVLTEERALIYTNSKPQLPKLNGTQPPNLNHQRCTFTFRDLDVVRYSALTFNPHRIHWDRDYCLNQEGYKNLIVQGPLLLQTLLRVLQLQMRFEICSVKYKNSNYVYVDQEVAVMVGEPDAQGQCGAILCDAQNPSVHFLNATILLR</sequence>
<dbReference type="Proteomes" id="UP000191024">
    <property type="component" value="Chromosome C"/>
</dbReference>
<dbReference type="PANTHER" id="PTHR28152:SF1">
    <property type="entry name" value="HYDROXYACYL-THIOESTER DEHYDRATASE TYPE 2, MITOCHONDRIAL"/>
    <property type="match status" value="1"/>
</dbReference>
<organism evidence="1 2">
    <name type="scientific">Lachancea mirantina</name>
    <dbReference type="NCBI Taxonomy" id="1230905"/>
    <lineage>
        <taxon>Eukaryota</taxon>
        <taxon>Fungi</taxon>
        <taxon>Dikarya</taxon>
        <taxon>Ascomycota</taxon>
        <taxon>Saccharomycotina</taxon>
        <taxon>Saccharomycetes</taxon>
        <taxon>Saccharomycetales</taxon>
        <taxon>Saccharomycetaceae</taxon>
        <taxon>Lachancea</taxon>
    </lineage>
</organism>
<keyword evidence="2" id="KW-1185">Reference proteome</keyword>
<evidence type="ECO:0000313" key="2">
    <source>
        <dbReference type="Proteomes" id="UP000191024"/>
    </source>
</evidence>
<accession>A0A1G4J4W7</accession>
<dbReference type="PANTHER" id="PTHR28152">
    <property type="entry name" value="HYDROXYACYL-THIOESTER DEHYDRATASE TYPE 2, MITOCHONDRIAL"/>
    <property type="match status" value="1"/>
</dbReference>